<reference evidence="1 2" key="1">
    <citation type="submission" date="2022-05" db="EMBL/GenBank/DDBJ databases">
        <authorList>
            <consortium name="Genoscope - CEA"/>
            <person name="William W."/>
        </authorList>
    </citation>
    <scope>NUCLEOTIDE SEQUENCE [LARGE SCALE GENOMIC DNA]</scope>
</reference>
<dbReference type="EMBL" id="CALNXK010000055">
    <property type="protein sequence ID" value="CAH3134920.1"/>
    <property type="molecule type" value="Genomic_DNA"/>
</dbReference>
<evidence type="ECO:0000313" key="2">
    <source>
        <dbReference type="Proteomes" id="UP001159405"/>
    </source>
</evidence>
<evidence type="ECO:0000313" key="1">
    <source>
        <dbReference type="EMBL" id="CAH3134920.1"/>
    </source>
</evidence>
<name>A0ABN8PAE8_9CNID</name>
<dbReference type="Proteomes" id="UP001159405">
    <property type="component" value="Unassembled WGS sequence"/>
</dbReference>
<keyword evidence="2" id="KW-1185">Reference proteome</keyword>
<protein>
    <submittedName>
        <fullName evidence="1">Uncharacterized protein</fullName>
    </submittedName>
</protein>
<sequence length="52" mass="5675">NHVSGFKQSILVVFSGRSFKGSPELVASGDVPAAYLRIPPMYHIITSYHVTV</sequence>
<feature type="non-terminal residue" evidence="1">
    <location>
        <position position="1"/>
    </location>
</feature>
<proteinExistence type="predicted"/>
<comment type="caution">
    <text evidence="1">The sequence shown here is derived from an EMBL/GenBank/DDBJ whole genome shotgun (WGS) entry which is preliminary data.</text>
</comment>
<organism evidence="1 2">
    <name type="scientific">Porites lobata</name>
    <dbReference type="NCBI Taxonomy" id="104759"/>
    <lineage>
        <taxon>Eukaryota</taxon>
        <taxon>Metazoa</taxon>
        <taxon>Cnidaria</taxon>
        <taxon>Anthozoa</taxon>
        <taxon>Hexacorallia</taxon>
        <taxon>Scleractinia</taxon>
        <taxon>Fungiina</taxon>
        <taxon>Poritidae</taxon>
        <taxon>Porites</taxon>
    </lineage>
</organism>
<accession>A0ABN8PAE8</accession>
<gene>
    <name evidence="1" type="ORF">PLOB_00037671</name>
</gene>